<feature type="transmembrane region" description="Helical" evidence="2">
    <location>
        <begin position="87"/>
        <end position="112"/>
    </location>
</feature>
<keyword evidence="2" id="KW-1133">Transmembrane helix</keyword>
<reference evidence="4" key="2">
    <citation type="submission" date="2022-01" db="EMBL/GenBank/DDBJ databases">
        <authorList>
            <person name="Yamashiro T."/>
            <person name="Shiraishi A."/>
            <person name="Satake H."/>
            <person name="Nakayama K."/>
        </authorList>
    </citation>
    <scope>NUCLEOTIDE SEQUENCE</scope>
</reference>
<dbReference type="PROSITE" id="PS50102">
    <property type="entry name" value="RRM"/>
    <property type="match status" value="1"/>
</dbReference>
<comment type="caution">
    <text evidence="4">The sequence shown here is derived from an EMBL/GenBank/DDBJ whole genome shotgun (WGS) entry which is preliminary data.</text>
</comment>
<sequence length="172" mass="19802">MWRIGASRGLLRDLSRGLVACFSPAERPTKTLFVINSDPVHTRVRDIEKYFEPYGEILHVRIRRNFAFMQFKTQEEATKVLEYDLQWVGGLAVFCLDALLIGLGLVIVDGGLGCRRLRWRRRVERSIRTVITTASHAVSTQTQFVVHYKPRTSQFIISLNKYIETVNNAFSI</sequence>
<reference evidence="4" key="1">
    <citation type="journal article" date="2022" name="Int. J. Mol. Sci.">
        <title>Draft Genome of Tanacetum Coccineum: Genomic Comparison of Closely Related Tanacetum-Family Plants.</title>
        <authorList>
            <person name="Yamashiro T."/>
            <person name="Shiraishi A."/>
            <person name="Nakayama K."/>
            <person name="Satake H."/>
        </authorList>
    </citation>
    <scope>NUCLEOTIDE SEQUENCE</scope>
</reference>
<keyword evidence="2" id="KW-0472">Membrane</keyword>
<keyword evidence="5" id="KW-1185">Reference proteome</keyword>
<name>A0ABQ5EW84_9ASTR</name>
<feature type="domain" description="RRM" evidence="3">
    <location>
        <begin position="30"/>
        <end position="86"/>
    </location>
</feature>
<evidence type="ECO:0000313" key="4">
    <source>
        <dbReference type="EMBL" id="GJT55306.1"/>
    </source>
</evidence>
<evidence type="ECO:0000259" key="3">
    <source>
        <dbReference type="PROSITE" id="PS50102"/>
    </source>
</evidence>
<protein>
    <submittedName>
        <fullName evidence="4">Serine/arginine-rich splicing factor RS31-like protein isoform X2</fullName>
    </submittedName>
</protein>
<proteinExistence type="predicted"/>
<dbReference type="InterPro" id="IPR000504">
    <property type="entry name" value="RRM_dom"/>
</dbReference>
<dbReference type="Proteomes" id="UP001151760">
    <property type="component" value="Unassembled WGS sequence"/>
</dbReference>
<evidence type="ECO:0000313" key="5">
    <source>
        <dbReference type="Proteomes" id="UP001151760"/>
    </source>
</evidence>
<dbReference type="EMBL" id="BQNB010016746">
    <property type="protein sequence ID" value="GJT55306.1"/>
    <property type="molecule type" value="Genomic_DNA"/>
</dbReference>
<dbReference type="InterPro" id="IPR035979">
    <property type="entry name" value="RBD_domain_sf"/>
</dbReference>
<keyword evidence="1" id="KW-0694">RNA-binding</keyword>
<gene>
    <name evidence="4" type="ORF">Tco_0990360</name>
</gene>
<dbReference type="Gene3D" id="3.30.70.330">
    <property type="match status" value="1"/>
</dbReference>
<accession>A0ABQ5EW84</accession>
<evidence type="ECO:0000256" key="2">
    <source>
        <dbReference type="SAM" id="Phobius"/>
    </source>
</evidence>
<evidence type="ECO:0000256" key="1">
    <source>
        <dbReference type="PROSITE-ProRule" id="PRU00176"/>
    </source>
</evidence>
<organism evidence="4 5">
    <name type="scientific">Tanacetum coccineum</name>
    <dbReference type="NCBI Taxonomy" id="301880"/>
    <lineage>
        <taxon>Eukaryota</taxon>
        <taxon>Viridiplantae</taxon>
        <taxon>Streptophyta</taxon>
        <taxon>Embryophyta</taxon>
        <taxon>Tracheophyta</taxon>
        <taxon>Spermatophyta</taxon>
        <taxon>Magnoliopsida</taxon>
        <taxon>eudicotyledons</taxon>
        <taxon>Gunneridae</taxon>
        <taxon>Pentapetalae</taxon>
        <taxon>asterids</taxon>
        <taxon>campanulids</taxon>
        <taxon>Asterales</taxon>
        <taxon>Asteraceae</taxon>
        <taxon>Asteroideae</taxon>
        <taxon>Anthemideae</taxon>
        <taxon>Anthemidinae</taxon>
        <taxon>Tanacetum</taxon>
    </lineage>
</organism>
<dbReference type="SMART" id="SM00360">
    <property type="entry name" value="RRM"/>
    <property type="match status" value="1"/>
</dbReference>
<keyword evidence="2" id="KW-0812">Transmembrane</keyword>
<dbReference type="Pfam" id="PF00076">
    <property type="entry name" value="RRM_1"/>
    <property type="match status" value="1"/>
</dbReference>
<dbReference type="SUPFAM" id="SSF54928">
    <property type="entry name" value="RNA-binding domain, RBD"/>
    <property type="match status" value="1"/>
</dbReference>
<dbReference type="InterPro" id="IPR012677">
    <property type="entry name" value="Nucleotide-bd_a/b_plait_sf"/>
</dbReference>